<dbReference type="Gene3D" id="3.40.50.720">
    <property type="entry name" value="NAD(P)-binding Rossmann-like Domain"/>
    <property type="match status" value="2"/>
</dbReference>
<dbReference type="KEGG" id="dtn:DTL3_1543"/>
<dbReference type="InterPro" id="IPR036291">
    <property type="entry name" value="NAD(P)-bd_dom_sf"/>
</dbReference>
<dbReference type="GO" id="GO:0005829">
    <property type="term" value="C:cytosol"/>
    <property type="evidence" value="ECO:0007669"/>
    <property type="project" value="TreeGrafter"/>
</dbReference>
<dbReference type="EC" id="1.1.1.26" evidence="6"/>
<dbReference type="AlphaFoldDB" id="A0A0C7NZW5"/>
<dbReference type="RefSeq" id="WP_045088204.1">
    <property type="nucleotide sequence ID" value="NZ_LN824141.1"/>
</dbReference>
<reference evidence="7" key="1">
    <citation type="submission" date="2014-11" db="EMBL/GenBank/DDBJ databases">
        <authorList>
            <person name="Wibberg D."/>
        </authorList>
    </citation>
    <scope>NUCLEOTIDE SEQUENCE [LARGE SCALE GENOMIC DNA]</scope>
    <source>
        <strain evidence="7">L3</strain>
    </source>
</reference>
<evidence type="ECO:0000313" key="6">
    <source>
        <dbReference type="EMBL" id="CEP78833.1"/>
    </source>
</evidence>
<dbReference type="SUPFAM" id="SSF51735">
    <property type="entry name" value="NAD(P)-binding Rossmann-fold domains"/>
    <property type="match status" value="1"/>
</dbReference>
<dbReference type="InterPro" id="IPR006139">
    <property type="entry name" value="D-isomer_2_OHA_DH_cat_dom"/>
</dbReference>
<evidence type="ECO:0000256" key="3">
    <source>
        <dbReference type="RuleBase" id="RU003719"/>
    </source>
</evidence>
<dbReference type="InterPro" id="IPR050223">
    <property type="entry name" value="D-isomer_2-hydroxyacid_DH"/>
</dbReference>
<dbReference type="PATRIC" id="fig|1006576.9.peg.1540"/>
<organism evidence="6 7">
    <name type="scientific">Defluviitoga tunisiensis</name>
    <dbReference type="NCBI Taxonomy" id="1006576"/>
    <lineage>
        <taxon>Bacteria</taxon>
        <taxon>Thermotogati</taxon>
        <taxon>Thermotogota</taxon>
        <taxon>Thermotogae</taxon>
        <taxon>Petrotogales</taxon>
        <taxon>Petrotogaceae</taxon>
        <taxon>Defluviitoga</taxon>
    </lineage>
</organism>
<dbReference type="PROSITE" id="PS00670">
    <property type="entry name" value="D_2_HYDROXYACID_DH_2"/>
    <property type="match status" value="1"/>
</dbReference>
<dbReference type="STRING" id="1006576.DTL3_1543"/>
<dbReference type="Pfam" id="PF00389">
    <property type="entry name" value="2-Hacid_dh"/>
    <property type="match status" value="1"/>
</dbReference>
<feature type="domain" description="D-isomer specific 2-hydroxyacid dehydrogenase NAD-binding" evidence="5">
    <location>
        <begin position="110"/>
        <end position="287"/>
    </location>
</feature>
<keyword evidence="7" id="KW-1185">Reference proteome</keyword>
<evidence type="ECO:0000259" key="4">
    <source>
        <dbReference type="Pfam" id="PF00389"/>
    </source>
</evidence>
<dbReference type="PANTHER" id="PTHR10996">
    <property type="entry name" value="2-HYDROXYACID DEHYDROGENASE-RELATED"/>
    <property type="match status" value="1"/>
</dbReference>
<dbReference type="Proteomes" id="UP000032809">
    <property type="component" value="Chromosome I"/>
</dbReference>
<dbReference type="GO" id="GO:0047964">
    <property type="term" value="F:glyoxylate reductase (NADH) activity"/>
    <property type="evidence" value="ECO:0007669"/>
    <property type="project" value="UniProtKB-EC"/>
</dbReference>
<evidence type="ECO:0000256" key="1">
    <source>
        <dbReference type="ARBA" id="ARBA00005854"/>
    </source>
</evidence>
<keyword evidence="2 3" id="KW-0560">Oxidoreductase</keyword>
<dbReference type="PANTHER" id="PTHR10996:SF283">
    <property type="entry name" value="GLYOXYLATE_HYDROXYPYRUVATE REDUCTASE B"/>
    <property type="match status" value="1"/>
</dbReference>
<dbReference type="Pfam" id="PF02826">
    <property type="entry name" value="2-Hacid_dh_C"/>
    <property type="match status" value="1"/>
</dbReference>
<protein>
    <submittedName>
        <fullName evidence="6">Glyoxylate reductase</fullName>
        <ecNumber evidence="6">1.1.1.26</ecNumber>
    </submittedName>
</protein>
<dbReference type="InterPro" id="IPR029753">
    <property type="entry name" value="D-isomer_DH_CS"/>
</dbReference>
<proteinExistence type="inferred from homology"/>
<dbReference type="InterPro" id="IPR006140">
    <property type="entry name" value="D-isomer_DH_NAD-bd"/>
</dbReference>
<gene>
    <name evidence="6" type="primary">gyaR</name>
    <name evidence="6" type="ORF">DTL3_1543</name>
</gene>
<dbReference type="SUPFAM" id="SSF52283">
    <property type="entry name" value="Formate/glycerate dehydrogenase catalytic domain-like"/>
    <property type="match status" value="1"/>
</dbReference>
<evidence type="ECO:0000313" key="7">
    <source>
        <dbReference type="Proteomes" id="UP000032809"/>
    </source>
</evidence>
<sequence>MAKVFVTYKIPDMGLNLLKEKFEVIINPYDRLLTKDELIKAASNFDALITMLADTIDKDVLESGKDRLKIVANYAVGYNNIDFEKAKELGIYVTNTPGVLTETTADLAWALMLAISRRIVESDAFTRSGKFEGWKPELFLGNDVYGKILGIIGFGNIGQAVARRAIGFNMKVYYYQRHKVAPEIEKSLHATYLSLEEVLTKSDFISLHVPLTKETYHLIDNKRLSLIKKTAYLINTARGPVIDEKALCQKLKNNEIAGAALDVYENEPIICEDLFKLNNVILTPHIGSASYETRSKMSLMVAKDVIQSLNGEKPDHLVWEKN</sequence>
<dbReference type="GO" id="GO:0030267">
    <property type="term" value="F:glyoxylate reductase (NADPH) activity"/>
    <property type="evidence" value="ECO:0007669"/>
    <property type="project" value="TreeGrafter"/>
</dbReference>
<accession>A0A0C7NZW5</accession>
<evidence type="ECO:0000259" key="5">
    <source>
        <dbReference type="Pfam" id="PF02826"/>
    </source>
</evidence>
<evidence type="ECO:0000256" key="2">
    <source>
        <dbReference type="ARBA" id="ARBA00023002"/>
    </source>
</evidence>
<dbReference type="OrthoDB" id="9786364at2"/>
<dbReference type="CDD" id="cd05301">
    <property type="entry name" value="GDH"/>
    <property type="match status" value="1"/>
</dbReference>
<name>A0A0C7NZW5_DEFTU</name>
<dbReference type="EMBL" id="LN824141">
    <property type="protein sequence ID" value="CEP78833.1"/>
    <property type="molecule type" value="Genomic_DNA"/>
</dbReference>
<dbReference type="FunFam" id="3.40.50.720:FF:000462">
    <property type="entry name" value="Glyoxylate reductase (NADP+)"/>
    <property type="match status" value="1"/>
</dbReference>
<dbReference type="GO" id="GO:0016618">
    <property type="term" value="F:hydroxypyruvate reductase [NAD(P)H] activity"/>
    <property type="evidence" value="ECO:0007669"/>
    <property type="project" value="TreeGrafter"/>
</dbReference>
<dbReference type="HOGENOM" id="CLU_019796_1_2_0"/>
<feature type="domain" description="D-isomer specific 2-hydroxyacid dehydrogenase catalytic" evidence="4">
    <location>
        <begin position="4"/>
        <end position="318"/>
    </location>
</feature>
<dbReference type="GO" id="GO:0051287">
    <property type="term" value="F:NAD binding"/>
    <property type="evidence" value="ECO:0007669"/>
    <property type="project" value="InterPro"/>
</dbReference>
<comment type="similarity">
    <text evidence="1 3">Belongs to the D-isomer specific 2-hydroxyacid dehydrogenase family.</text>
</comment>